<dbReference type="HOGENOM" id="CLU_889170_0_0_1"/>
<dbReference type="EMBL" id="DS268586">
    <property type="protein sequence ID" value="EFO92010.1"/>
    <property type="molecule type" value="Genomic_DNA"/>
</dbReference>
<dbReference type="PANTHER" id="PTHR47156">
    <property type="entry name" value="PROTEIN CBG20824"/>
    <property type="match status" value="1"/>
</dbReference>
<feature type="transmembrane region" description="Helical" evidence="5">
    <location>
        <begin position="98"/>
        <end position="121"/>
    </location>
</feature>
<sequence length="333" mass="38262">MIPIKYVCPFLVWGIAAYLVISKLQPRHYTEAFVQLMLMLLPTIGLPYVAFLFVIVSSFQVSVNKRIKNVLLIGKGTAVVCPIVSTCLMPSLKVDEKIMHHIQFALLGFALVFFYFPYVLSSRFHLPAPFRKIHKRFLVTYGAMIYFLIRNYKAETAGIWFMQAAMWIWSFVAIHEFSSVYWSDLKSREDFLNWDYEEQQGTPAPGAGHNFPVVEQEQEIQDDDENEGEHNLEAPHERFRNMEQLKKTPSGCKCKICLDEYSTTRIPRMLSACGHTVCEKCAGQLLEHSVSRAVSFSMSMWIIQCPFCREGTVVRGAVQQMPKNYELMEVIGI</sequence>
<evidence type="ECO:0000313" key="8">
    <source>
        <dbReference type="Proteomes" id="UP000008281"/>
    </source>
</evidence>
<dbReference type="Proteomes" id="UP000008281">
    <property type="component" value="Unassembled WGS sequence"/>
</dbReference>
<dbReference type="SUPFAM" id="SSF57850">
    <property type="entry name" value="RING/U-box"/>
    <property type="match status" value="1"/>
</dbReference>
<keyword evidence="1" id="KW-0479">Metal-binding</keyword>
<dbReference type="AlphaFoldDB" id="E3NBL5"/>
<keyword evidence="5" id="KW-0812">Transmembrane</keyword>
<dbReference type="Pfam" id="PF13445">
    <property type="entry name" value="zf-RING_UBOX"/>
    <property type="match status" value="1"/>
</dbReference>
<feature type="transmembrane region" description="Helical" evidence="5">
    <location>
        <begin position="70"/>
        <end position="92"/>
    </location>
</feature>
<evidence type="ECO:0000256" key="1">
    <source>
        <dbReference type="ARBA" id="ARBA00022723"/>
    </source>
</evidence>
<accession>E3NBL5</accession>
<feature type="transmembrane region" description="Helical" evidence="5">
    <location>
        <begin position="161"/>
        <end position="182"/>
    </location>
</feature>
<evidence type="ECO:0000256" key="4">
    <source>
        <dbReference type="PROSITE-ProRule" id="PRU00175"/>
    </source>
</evidence>
<dbReference type="eggNOG" id="KOG4185">
    <property type="taxonomic scope" value="Eukaryota"/>
</dbReference>
<keyword evidence="2 4" id="KW-0863">Zinc-finger</keyword>
<dbReference type="GO" id="GO:0008270">
    <property type="term" value="F:zinc ion binding"/>
    <property type="evidence" value="ECO:0007669"/>
    <property type="project" value="UniProtKB-KW"/>
</dbReference>
<dbReference type="InParanoid" id="E3NBL5"/>
<proteinExistence type="predicted"/>
<dbReference type="InterPro" id="IPR001841">
    <property type="entry name" value="Znf_RING"/>
</dbReference>
<gene>
    <name evidence="7" type="ORF">CRE_10628</name>
</gene>
<dbReference type="InterPro" id="IPR027370">
    <property type="entry name" value="Znf-RING_euk"/>
</dbReference>
<dbReference type="OrthoDB" id="342730at2759"/>
<evidence type="ECO:0000256" key="5">
    <source>
        <dbReference type="SAM" id="Phobius"/>
    </source>
</evidence>
<feature type="transmembrane region" description="Helical" evidence="5">
    <location>
        <begin position="32"/>
        <end position="58"/>
    </location>
</feature>
<evidence type="ECO:0000313" key="7">
    <source>
        <dbReference type="EMBL" id="EFO92010.1"/>
    </source>
</evidence>
<dbReference type="PROSITE" id="PS50089">
    <property type="entry name" value="ZF_RING_2"/>
    <property type="match status" value="1"/>
</dbReference>
<dbReference type="InterPro" id="IPR052667">
    <property type="entry name" value="E3_ubiquitin-ligase_RING"/>
</dbReference>
<keyword evidence="5" id="KW-0472">Membrane</keyword>
<evidence type="ECO:0000256" key="3">
    <source>
        <dbReference type="ARBA" id="ARBA00022833"/>
    </source>
</evidence>
<dbReference type="STRING" id="31234.E3NBL5"/>
<name>E3NBL5_CAERE</name>
<protein>
    <recommendedName>
        <fullName evidence="6">RING-type domain-containing protein</fullName>
    </recommendedName>
</protein>
<keyword evidence="8" id="KW-1185">Reference proteome</keyword>
<organism evidence="8">
    <name type="scientific">Caenorhabditis remanei</name>
    <name type="common">Caenorhabditis vulgaris</name>
    <dbReference type="NCBI Taxonomy" id="31234"/>
    <lineage>
        <taxon>Eukaryota</taxon>
        <taxon>Metazoa</taxon>
        <taxon>Ecdysozoa</taxon>
        <taxon>Nematoda</taxon>
        <taxon>Chromadorea</taxon>
        <taxon>Rhabditida</taxon>
        <taxon>Rhabditina</taxon>
        <taxon>Rhabditomorpha</taxon>
        <taxon>Rhabditoidea</taxon>
        <taxon>Rhabditidae</taxon>
        <taxon>Peloderinae</taxon>
        <taxon>Caenorhabditis</taxon>
    </lineage>
</organism>
<feature type="transmembrane region" description="Helical" evidence="5">
    <location>
        <begin position="133"/>
        <end position="149"/>
    </location>
</feature>
<evidence type="ECO:0000256" key="2">
    <source>
        <dbReference type="ARBA" id="ARBA00022771"/>
    </source>
</evidence>
<evidence type="ECO:0000259" key="6">
    <source>
        <dbReference type="PROSITE" id="PS50089"/>
    </source>
</evidence>
<feature type="domain" description="RING-type" evidence="6">
    <location>
        <begin position="254"/>
        <end position="309"/>
    </location>
</feature>
<dbReference type="InterPro" id="IPR013083">
    <property type="entry name" value="Znf_RING/FYVE/PHD"/>
</dbReference>
<reference evidence="7" key="1">
    <citation type="submission" date="2007-07" db="EMBL/GenBank/DDBJ databases">
        <title>PCAP assembly of the Caenorhabditis remanei genome.</title>
        <authorList>
            <consortium name="The Caenorhabditis remanei Sequencing Consortium"/>
            <person name="Wilson R.K."/>
        </authorList>
    </citation>
    <scope>NUCLEOTIDE SEQUENCE [LARGE SCALE GENOMIC DNA]</scope>
    <source>
        <strain evidence="7">PB4641</strain>
    </source>
</reference>
<keyword evidence="5" id="KW-1133">Transmembrane helix</keyword>
<dbReference type="PANTHER" id="PTHR47156:SF7">
    <property type="entry name" value="RING-TYPE DOMAIN-CONTAINING PROTEIN"/>
    <property type="match status" value="1"/>
</dbReference>
<dbReference type="InterPro" id="IPR017907">
    <property type="entry name" value="Znf_RING_CS"/>
</dbReference>
<dbReference type="Gene3D" id="3.30.40.10">
    <property type="entry name" value="Zinc/RING finger domain, C3HC4 (zinc finger)"/>
    <property type="match status" value="1"/>
</dbReference>
<dbReference type="PROSITE" id="PS00518">
    <property type="entry name" value="ZF_RING_1"/>
    <property type="match status" value="1"/>
</dbReference>
<keyword evidence="3" id="KW-0862">Zinc</keyword>
<dbReference type="SMART" id="SM00184">
    <property type="entry name" value="RING"/>
    <property type="match status" value="1"/>
</dbReference>